<name>A0A1X0BL52_MYCCF</name>
<keyword evidence="2" id="KW-1185">Reference proteome</keyword>
<evidence type="ECO:0000313" key="2">
    <source>
        <dbReference type="Proteomes" id="UP000466431"/>
    </source>
</evidence>
<proteinExistence type="predicted"/>
<evidence type="ECO:0000313" key="1">
    <source>
        <dbReference type="EMBL" id="BBY41812.1"/>
    </source>
</evidence>
<dbReference type="EMBL" id="AP022591">
    <property type="protein sequence ID" value="BBY41812.1"/>
    <property type="molecule type" value="Genomic_DNA"/>
</dbReference>
<dbReference type="STRING" id="1249101.BST21_22470"/>
<accession>A0A1X0BL52</accession>
<protein>
    <submittedName>
        <fullName evidence="1">Uncharacterized protein</fullName>
    </submittedName>
</protein>
<organism evidence="1 2">
    <name type="scientific">Mycolicibacterium celeriflavum</name>
    <name type="common">Mycobacterium celeriflavum</name>
    <dbReference type="NCBI Taxonomy" id="1249101"/>
    <lineage>
        <taxon>Bacteria</taxon>
        <taxon>Bacillati</taxon>
        <taxon>Actinomycetota</taxon>
        <taxon>Actinomycetes</taxon>
        <taxon>Mycobacteriales</taxon>
        <taxon>Mycobacteriaceae</taxon>
        <taxon>Mycolicibacterium</taxon>
    </lineage>
</organism>
<sequence>MRLRLVMRSLGQALVLMIVLSAILEMWPYLLAAVALVVVVRLLALWDAVSEERRADDAERAAYLIEHADREHAQVLNGDVAGVYGSYPVPEELRGVGIWLAGAPKSWRSPTTRPVRSTCDGVRCRINRVRGGMCVSI</sequence>
<dbReference type="KEGG" id="mcee:MCEL_01070"/>
<reference evidence="1 2" key="1">
    <citation type="journal article" date="2019" name="Emerg. Microbes Infect.">
        <title>Comprehensive subspecies identification of 175 nontuberculous mycobacteria species based on 7547 genomic profiles.</title>
        <authorList>
            <person name="Matsumoto Y."/>
            <person name="Kinjo T."/>
            <person name="Motooka D."/>
            <person name="Nabeya D."/>
            <person name="Jung N."/>
            <person name="Uechi K."/>
            <person name="Horii T."/>
            <person name="Iida T."/>
            <person name="Fujita J."/>
            <person name="Nakamura S."/>
        </authorList>
    </citation>
    <scope>NUCLEOTIDE SEQUENCE [LARGE SCALE GENOMIC DNA]</scope>
    <source>
        <strain evidence="1 2">JCM 18439</strain>
    </source>
</reference>
<dbReference type="Proteomes" id="UP000466431">
    <property type="component" value="Chromosome"/>
</dbReference>
<dbReference type="AlphaFoldDB" id="A0A1X0BL52"/>
<gene>
    <name evidence="1" type="ORF">MCEL_01070</name>
</gene>